<evidence type="ECO:0000256" key="3">
    <source>
        <dbReference type="ARBA" id="ARBA00022792"/>
    </source>
</evidence>
<dbReference type="PANTHER" id="PTHR31107">
    <property type="entry name" value="APOPTOGENIC PROTEIN 1, MITOCHONDRIAL"/>
    <property type="match status" value="1"/>
</dbReference>
<organism evidence="7">
    <name type="scientific">Papilio xuthus</name>
    <name type="common">Asian swallowtail butterfly</name>
    <dbReference type="NCBI Taxonomy" id="66420"/>
    <lineage>
        <taxon>Eukaryota</taxon>
        <taxon>Metazoa</taxon>
        <taxon>Ecdysozoa</taxon>
        <taxon>Arthropoda</taxon>
        <taxon>Hexapoda</taxon>
        <taxon>Insecta</taxon>
        <taxon>Pterygota</taxon>
        <taxon>Neoptera</taxon>
        <taxon>Endopterygota</taxon>
        <taxon>Lepidoptera</taxon>
        <taxon>Glossata</taxon>
        <taxon>Ditrysia</taxon>
        <taxon>Papilionoidea</taxon>
        <taxon>Papilionidae</taxon>
        <taxon>Papilioninae</taxon>
        <taxon>Papilio</taxon>
    </lineage>
</organism>
<keyword evidence="6" id="KW-0472">Membrane</keyword>
<evidence type="ECO:0000256" key="5">
    <source>
        <dbReference type="ARBA" id="ARBA00023128"/>
    </source>
</evidence>
<evidence type="ECO:0000256" key="1">
    <source>
        <dbReference type="ARBA" id="ARBA00004443"/>
    </source>
</evidence>
<dbReference type="Proteomes" id="UP000694872">
    <property type="component" value="Unplaced"/>
</dbReference>
<keyword evidence="5" id="KW-0496">Mitochondrion</keyword>
<dbReference type="CTD" id="84334"/>
<dbReference type="GeneID" id="106128420"/>
<comment type="subcellular location">
    <subcellularLocation>
        <location evidence="1">Mitochondrion inner membrane</location>
        <topology evidence="1">Peripheral membrane protein</topology>
        <orientation evidence="1">Matrix side</orientation>
    </subcellularLocation>
</comment>
<keyword evidence="3" id="KW-0999">Mitochondrion inner membrane</keyword>
<evidence type="ECO:0000256" key="2">
    <source>
        <dbReference type="ARBA" id="ARBA00005453"/>
    </source>
</evidence>
<proteinExistence type="inferred from homology"/>
<evidence type="ECO:0000256" key="6">
    <source>
        <dbReference type="ARBA" id="ARBA00023136"/>
    </source>
</evidence>
<dbReference type="KEGG" id="pxu:106128420"/>
<dbReference type="Pfam" id="PF10231">
    <property type="entry name" value="COA8"/>
    <property type="match status" value="1"/>
</dbReference>
<reference evidence="7" key="1">
    <citation type="submission" date="2025-08" db="UniProtKB">
        <authorList>
            <consortium name="RefSeq"/>
        </authorList>
    </citation>
    <scope>IDENTIFICATION</scope>
</reference>
<sequence length="162" mass="19410">MFSSSKLTLKARYASTVCRWTSSSLDTKAVQPPNAKKITSDMVGPPDPVSNLRRIIFKQPNDETKLEKKYRELRMDVQEWNQKFWTQHNSRFFQEREEYLKQNLPEGKQTLTADEMSVFYKSFLDKNWKAHITYNLQWYKKNVTLLKLAIQVRLRRLFKLKN</sequence>
<dbReference type="GO" id="GO:0097193">
    <property type="term" value="P:intrinsic apoptotic signaling pathway"/>
    <property type="evidence" value="ECO:0007669"/>
    <property type="project" value="InterPro"/>
</dbReference>
<dbReference type="AlphaFoldDB" id="A0AAJ6ZZ96"/>
<name>A0AAJ6ZZ96_PAPXU</name>
<dbReference type="InterPro" id="IPR018796">
    <property type="entry name" value="COA8"/>
</dbReference>
<accession>A0AAJ6ZZ96</accession>
<dbReference type="RefSeq" id="XP_013182258.1">
    <property type="nucleotide sequence ID" value="XM_013326804.1"/>
</dbReference>
<evidence type="ECO:0000256" key="4">
    <source>
        <dbReference type="ARBA" id="ARBA00022946"/>
    </source>
</evidence>
<gene>
    <name evidence="7" type="primary">LOC106128420</name>
</gene>
<protein>
    <submittedName>
        <fullName evidence="7">APOPT family protein CG14806, mitochondrial</fullName>
    </submittedName>
</protein>
<keyword evidence="4" id="KW-0809">Transit peptide</keyword>
<dbReference type="GO" id="GO:0005743">
    <property type="term" value="C:mitochondrial inner membrane"/>
    <property type="evidence" value="ECO:0007669"/>
    <property type="project" value="UniProtKB-SubCell"/>
</dbReference>
<evidence type="ECO:0000313" key="7">
    <source>
        <dbReference type="RefSeq" id="XP_013182258.1"/>
    </source>
</evidence>
<comment type="similarity">
    <text evidence="2">Belongs to the COA8 family.</text>
</comment>
<dbReference type="PANTHER" id="PTHR31107:SF2">
    <property type="entry name" value="CYTOCHROME C OXIDASE ASSEMBLY FACTOR 8"/>
    <property type="match status" value="1"/>
</dbReference>